<evidence type="ECO:0000256" key="2">
    <source>
        <dbReference type="SAM" id="Phobius"/>
    </source>
</evidence>
<keyword evidence="2" id="KW-0812">Transmembrane</keyword>
<dbReference type="Proteomes" id="UP001521150">
    <property type="component" value="Unassembled WGS sequence"/>
</dbReference>
<feature type="region of interest" description="Disordered" evidence="1">
    <location>
        <begin position="184"/>
        <end position="249"/>
    </location>
</feature>
<comment type="caution">
    <text evidence="4">The sequence shown here is derived from an EMBL/GenBank/DDBJ whole genome shotgun (WGS) entry which is preliminary data.</text>
</comment>
<dbReference type="PROSITE" id="PS50943">
    <property type="entry name" value="HTH_CROC1"/>
    <property type="match status" value="1"/>
</dbReference>
<dbReference type="RefSeq" id="WP_233731043.1">
    <property type="nucleotide sequence ID" value="NZ_JAJVCN010000003.1"/>
</dbReference>
<protein>
    <submittedName>
        <fullName evidence="4">Helix-turn-helix transcriptional regulator</fullName>
    </submittedName>
</protein>
<sequence length="324" mass="33870">MQVNAVSDEIKDIDTALRPSMRLRKLLVASGKTQAAVAREANCVASTLADALSGRRIPADTLADQILIALGEQPDDKWHTMLAEARAAKRSTSDSASPGSASTPQEPDPAPPALTSPASPQPATPPSPTPALASSEPAPVPATPALPTPPAPSHGDRWRKLIGRAAVVIAILVAVVVIIKPFSGSETPAEGQSTPTTNSVPPPSSASTPTPPSSTASPKPTQPKPTTQPTKTTLPTQSSTPPPSKTCKPRELYDVLEKGEIQDANGKVLGTASRGDQFLRLDTPPDRPASMQDRHYGVVYDTTGYFLIKKLKYAGTTELFSDCG</sequence>
<keyword evidence="2" id="KW-1133">Transmembrane helix</keyword>
<feature type="compositionally biased region" description="Pro residues" evidence="1">
    <location>
        <begin position="200"/>
        <end position="212"/>
    </location>
</feature>
<feature type="domain" description="HTH cro/C1-type" evidence="3">
    <location>
        <begin position="23"/>
        <end position="77"/>
    </location>
</feature>
<feature type="region of interest" description="Disordered" evidence="1">
    <location>
        <begin position="85"/>
        <end position="155"/>
    </location>
</feature>
<gene>
    <name evidence="4" type="ORF">LWC34_42475</name>
</gene>
<dbReference type="EMBL" id="JAJVCN010000003">
    <property type="protein sequence ID" value="MCE7009437.1"/>
    <property type="molecule type" value="Genomic_DNA"/>
</dbReference>
<dbReference type="InterPro" id="IPR010982">
    <property type="entry name" value="Lambda_DNA-bd_dom_sf"/>
</dbReference>
<feature type="compositionally biased region" description="Low complexity" evidence="1">
    <location>
        <begin position="93"/>
        <end position="104"/>
    </location>
</feature>
<evidence type="ECO:0000256" key="1">
    <source>
        <dbReference type="SAM" id="MobiDB-lite"/>
    </source>
</evidence>
<feature type="compositionally biased region" description="Pro residues" evidence="1">
    <location>
        <begin position="106"/>
        <end position="129"/>
    </location>
</feature>
<proteinExistence type="predicted"/>
<evidence type="ECO:0000313" key="5">
    <source>
        <dbReference type="Proteomes" id="UP001521150"/>
    </source>
</evidence>
<keyword evidence="5" id="KW-1185">Reference proteome</keyword>
<dbReference type="CDD" id="cd00093">
    <property type="entry name" value="HTH_XRE"/>
    <property type="match status" value="1"/>
</dbReference>
<feature type="compositionally biased region" description="Pro residues" evidence="1">
    <location>
        <begin position="138"/>
        <end position="152"/>
    </location>
</feature>
<evidence type="ECO:0000259" key="3">
    <source>
        <dbReference type="PROSITE" id="PS50943"/>
    </source>
</evidence>
<accession>A0ABS8ZPB6</accession>
<name>A0ABS8ZPB6_9PSEU</name>
<organism evidence="4 5">
    <name type="scientific">Kibdelosporangium philippinense</name>
    <dbReference type="NCBI Taxonomy" id="211113"/>
    <lineage>
        <taxon>Bacteria</taxon>
        <taxon>Bacillati</taxon>
        <taxon>Actinomycetota</taxon>
        <taxon>Actinomycetes</taxon>
        <taxon>Pseudonocardiales</taxon>
        <taxon>Pseudonocardiaceae</taxon>
        <taxon>Kibdelosporangium</taxon>
    </lineage>
</organism>
<evidence type="ECO:0000313" key="4">
    <source>
        <dbReference type="EMBL" id="MCE7009437.1"/>
    </source>
</evidence>
<dbReference type="InterPro" id="IPR001387">
    <property type="entry name" value="Cro/C1-type_HTH"/>
</dbReference>
<keyword evidence="2" id="KW-0472">Membrane</keyword>
<feature type="compositionally biased region" description="Low complexity" evidence="1">
    <location>
        <begin position="213"/>
        <end position="239"/>
    </location>
</feature>
<reference evidence="4 5" key="1">
    <citation type="submission" date="2021-12" db="EMBL/GenBank/DDBJ databases">
        <title>Genome sequence of Kibdelosporangium philippinense ATCC 49844.</title>
        <authorList>
            <person name="Fedorov E.A."/>
            <person name="Omeragic M."/>
            <person name="Shalygina K.F."/>
            <person name="Maclea K.S."/>
        </authorList>
    </citation>
    <scope>NUCLEOTIDE SEQUENCE [LARGE SCALE GENOMIC DNA]</scope>
    <source>
        <strain evidence="4 5">ATCC 49844</strain>
    </source>
</reference>
<feature type="transmembrane region" description="Helical" evidence="2">
    <location>
        <begin position="161"/>
        <end position="179"/>
    </location>
</feature>
<dbReference type="SMART" id="SM00530">
    <property type="entry name" value="HTH_XRE"/>
    <property type="match status" value="1"/>
</dbReference>
<dbReference type="SUPFAM" id="SSF47413">
    <property type="entry name" value="lambda repressor-like DNA-binding domains"/>
    <property type="match status" value="1"/>
</dbReference>